<dbReference type="GO" id="GO:0030497">
    <property type="term" value="P:fatty acid elongation"/>
    <property type="evidence" value="ECO:0007669"/>
    <property type="project" value="TreeGrafter"/>
</dbReference>
<dbReference type="CDD" id="cd05233">
    <property type="entry name" value="SDR_c"/>
    <property type="match status" value="1"/>
</dbReference>
<accession>A0AA41XCL2</accession>
<evidence type="ECO:0000256" key="2">
    <source>
        <dbReference type="ARBA" id="ARBA00023002"/>
    </source>
</evidence>
<evidence type="ECO:0000313" key="6">
    <source>
        <dbReference type="EMBL" id="MCS5725754.1"/>
    </source>
</evidence>
<keyword evidence="2" id="KW-0560">Oxidoreductase</keyword>
<dbReference type="PROSITE" id="PS00061">
    <property type="entry name" value="ADH_SHORT"/>
    <property type="match status" value="1"/>
</dbReference>
<feature type="domain" description="Ketoreductase" evidence="5">
    <location>
        <begin position="7"/>
        <end position="185"/>
    </location>
</feature>
<dbReference type="PRINTS" id="PR00081">
    <property type="entry name" value="GDHRDH"/>
</dbReference>
<dbReference type="PANTHER" id="PTHR42760">
    <property type="entry name" value="SHORT-CHAIN DEHYDROGENASES/REDUCTASES FAMILY MEMBER"/>
    <property type="match status" value="1"/>
</dbReference>
<evidence type="ECO:0000256" key="4">
    <source>
        <dbReference type="SAM" id="MobiDB-lite"/>
    </source>
</evidence>
<dbReference type="SMART" id="SM00822">
    <property type="entry name" value="PKS_KR"/>
    <property type="match status" value="1"/>
</dbReference>
<sequence>MRGFEGEVAVVTGGGSGIGRAIAAELVRAGARVAVADIDADAAERAARELGVEAFQVDVSSTSSVQALAAGVRDRLGPAAVLVNNAGVASAAPLERMTDADWDWLLGVNLSGTIHGVTAFLPQLRQTRGRILNTGSMAGLSPDAGMGGYGTTKFAVTAYTEVLAEELAADGIAVTLLAPGPVRTALGSSSRNRPGSAGAGGAVDAGAGGLDGAADRGLVDVDLAAGDGAGLRWITAEEVAAVALDALRDGRRYAITHPDWAHVVHARHCAIEKAFADALAHEQESRSTERETGASVGSDADTDQDQGTTR</sequence>
<dbReference type="InterPro" id="IPR020904">
    <property type="entry name" value="Sc_DH/Rdtase_CS"/>
</dbReference>
<organism evidence="6 7">
    <name type="scientific">Herbiconiux oxytropis</name>
    <dbReference type="NCBI Taxonomy" id="2970915"/>
    <lineage>
        <taxon>Bacteria</taxon>
        <taxon>Bacillati</taxon>
        <taxon>Actinomycetota</taxon>
        <taxon>Actinomycetes</taxon>
        <taxon>Micrococcales</taxon>
        <taxon>Microbacteriaceae</taxon>
        <taxon>Herbiconiux</taxon>
    </lineage>
</organism>
<dbReference type="Pfam" id="PF00106">
    <property type="entry name" value="adh_short"/>
    <property type="match status" value="1"/>
</dbReference>
<gene>
    <name evidence="6" type="ORF">N1028_07570</name>
</gene>
<evidence type="ECO:0000256" key="3">
    <source>
        <dbReference type="RuleBase" id="RU000363"/>
    </source>
</evidence>
<dbReference type="SUPFAM" id="SSF51735">
    <property type="entry name" value="NAD(P)-binding Rossmann-fold domains"/>
    <property type="match status" value="1"/>
</dbReference>
<dbReference type="Gene3D" id="3.40.50.720">
    <property type="entry name" value="NAD(P)-binding Rossmann-like Domain"/>
    <property type="match status" value="1"/>
</dbReference>
<dbReference type="GO" id="GO:0016616">
    <property type="term" value="F:oxidoreductase activity, acting on the CH-OH group of donors, NAD or NADP as acceptor"/>
    <property type="evidence" value="ECO:0007669"/>
    <property type="project" value="UniProtKB-ARBA"/>
</dbReference>
<feature type="region of interest" description="Disordered" evidence="4">
    <location>
        <begin position="279"/>
        <end position="310"/>
    </location>
</feature>
<dbReference type="AlphaFoldDB" id="A0AA41XCL2"/>
<proteinExistence type="inferred from homology"/>
<dbReference type="RefSeq" id="WP_259526330.1">
    <property type="nucleotide sequence ID" value="NZ_JANLCK010000003.1"/>
</dbReference>
<dbReference type="PRINTS" id="PR00080">
    <property type="entry name" value="SDRFAMILY"/>
</dbReference>
<dbReference type="FunFam" id="3.40.50.720:FF:000084">
    <property type="entry name" value="Short-chain dehydrogenase reductase"/>
    <property type="match status" value="1"/>
</dbReference>
<comment type="caution">
    <text evidence="6">The sequence shown here is derived from an EMBL/GenBank/DDBJ whole genome shotgun (WGS) entry which is preliminary data.</text>
</comment>
<dbReference type="InterPro" id="IPR002347">
    <property type="entry name" value="SDR_fam"/>
</dbReference>
<evidence type="ECO:0000313" key="7">
    <source>
        <dbReference type="Proteomes" id="UP001165587"/>
    </source>
</evidence>
<feature type="compositionally biased region" description="Basic and acidic residues" evidence="4">
    <location>
        <begin position="279"/>
        <end position="292"/>
    </location>
</feature>
<dbReference type="EMBL" id="JANLCK010000003">
    <property type="protein sequence ID" value="MCS5725754.1"/>
    <property type="molecule type" value="Genomic_DNA"/>
</dbReference>
<evidence type="ECO:0000256" key="1">
    <source>
        <dbReference type="ARBA" id="ARBA00006484"/>
    </source>
</evidence>
<protein>
    <submittedName>
        <fullName evidence="6">SDR family NAD(P)-dependent oxidoreductase</fullName>
    </submittedName>
</protein>
<dbReference type="InterPro" id="IPR036291">
    <property type="entry name" value="NAD(P)-bd_dom_sf"/>
</dbReference>
<dbReference type="PANTHER" id="PTHR42760:SF40">
    <property type="entry name" value="3-OXOACYL-[ACYL-CARRIER-PROTEIN] REDUCTASE, CHLOROPLASTIC"/>
    <property type="match status" value="1"/>
</dbReference>
<reference evidence="6" key="1">
    <citation type="submission" date="2022-08" db="EMBL/GenBank/DDBJ databases">
        <authorList>
            <person name="Deng Y."/>
            <person name="Han X.-F."/>
            <person name="Zhang Y.-Q."/>
        </authorList>
    </citation>
    <scope>NUCLEOTIDE SEQUENCE</scope>
    <source>
        <strain evidence="6">CPCC 203407</strain>
    </source>
</reference>
<evidence type="ECO:0000259" key="5">
    <source>
        <dbReference type="SMART" id="SM00822"/>
    </source>
</evidence>
<comment type="similarity">
    <text evidence="1 3">Belongs to the short-chain dehydrogenases/reductases (SDR) family.</text>
</comment>
<keyword evidence="7" id="KW-1185">Reference proteome</keyword>
<dbReference type="InterPro" id="IPR057326">
    <property type="entry name" value="KR_dom"/>
</dbReference>
<dbReference type="Proteomes" id="UP001165587">
    <property type="component" value="Unassembled WGS sequence"/>
</dbReference>
<name>A0AA41XCL2_9MICO</name>